<dbReference type="Proteomes" id="UP000466863">
    <property type="component" value="Unassembled WGS sequence"/>
</dbReference>
<dbReference type="Gene3D" id="3.40.50.2300">
    <property type="match status" value="1"/>
</dbReference>
<evidence type="ECO:0000256" key="1">
    <source>
        <dbReference type="PROSITE-ProRule" id="PRU00169"/>
    </source>
</evidence>
<dbReference type="GO" id="GO:0000160">
    <property type="term" value="P:phosphorelay signal transduction system"/>
    <property type="evidence" value="ECO:0007669"/>
    <property type="project" value="InterPro"/>
</dbReference>
<reference evidence="4 5" key="1">
    <citation type="submission" date="2019-10" db="EMBL/GenBank/DDBJ databases">
        <title>Evaluation of single-gene subtyping targets for Pseudomonas.</title>
        <authorList>
            <person name="Reichler S.J."/>
            <person name="Orsi R.H."/>
            <person name="Wiedmann M."/>
            <person name="Martin N.H."/>
            <person name="Murphy S.I."/>
        </authorList>
    </citation>
    <scope>NUCLEOTIDE SEQUENCE [LARGE SCALE GENOMIC DNA]</scope>
    <source>
        <strain evidence="4 5">FSL R10-1876</strain>
    </source>
</reference>
<feature type="domain" description="Response regulatory" evidence="3">
    <location>
        <begin position="2"/>
        <end position="131"/>
    </location>
</feature>
<dbReference type="InterPro" id="IPR001789">
    <property type="entry name" value="Sig_transdc_resp-reg_receiver"/>
</dbReference>
<evidence type="ECO:0000313" key="4">
    <source>
        <dbReference type="EMBL" id="MQU43760.1"/>
    </source>
</evidence>
<dbReference type="PROSITE" id="PS50110">
    <property type="entry name" value="RESPONSE_REGULATORY"/>
    <property type="match status" value="1"/>
</dbReference>
<dbReference type="EMBL" id="WIVV01000066">
    <property type="protein sequence ID" value="MQU43760.1"/>
    <property type="molecule type" value="Genomic_DNA"/>
</dbReference>
<keyword evidence="2" id="KW-0472">Membrane</keyword>
<sequence length="385" mass="43796">MKVILIDDNEKRAELLCSWMASIGVLVENITVVDNTTEARFLISRNYYDVLLLDVVLPKRKKDKALWSNGIELLRYISASTRVKTPEKIVGITAYSEDISSFKDKFEEHCLNVVEVKLGTTEWIPKLSKAFAYIQSSKIARLRADGDLVAVTVHGIRTFGQWQERLKKMVQGEASYINFLSYKYGYFSVIFFVFPFFQRREVNRLKLALKGMIAANSGKEFIVFSHSFGTYLFAHAFQELLKDGESFNIKTLVLSGSVLKATHDWSFTQAIPGLKLINECGSDDRILWLSEAFVPKTGMAGRTGFYGLNSDQFRNRYHLGGHSLYFKGDLFMKDNWLPLFVENPSVPLYDERGDLSFIANIIEQLSVLSGKFGLYLLLLLAVFAL</sequence>
<keyword evidence="2" id="KW-0812">Transmembrane</keyword>
<name>A0A6I1WR93_9PSED</name>
<accession>A0A6I1WR93</accession>
<keyword evidence="2" id="KW-1133">Transmembrane helix</keyword>
<feature type="transmembrane region" description="Helical" evidence="2">
    <location>
        <begin position="176"/>
        <end position="197"/>
    </location>
</feature>
<gene>
    <name evidence="4" type="ORF">GHO28_14790</name>
</gene>
<protein>
    <submittedName>
        <fullName evidence="4">Response regulator</fullName>
    </submittedName>
</protein>
<keyword evidence="1" id="KW-0597">Phosphoprotein</keyword>
<evidence type="ECO:0000313" key="5">
    <source>
        <dbReference type="Proteomes" id="UP000466863"/>
    </source>
</evidence>
<proteinExistence type="predicted"/>
<dbReference type="SUPFAM" id="SSF52172">
    <property type="entry name" value="CheY-like"/>
    <property type="match status" value="1"/>
</dbReference>
<organism evidence="4 5">
    <name type="scientific">Pseudomonas helleri</name>
    <dbReference type="NCBI Taxonomy" id="1608996"/>
    <lineage>
        <taxon>Bacteria</taxon>
        <taxon>Pseudomonadati</taxon>
        <taxon>Pseudomonadota</taxon>
        <taxon>Gammaproteobacteria</taxon>
        <taxon>Pseudomonadales</taxon>
        <taxon>Pseudomonadaceae</taxon>
        <taxon>Pseudomonas</taxon>
    </lineage>
</organism>
<feature type="modified residue" description="4-aspartylphosphate" evidence="1">
    <location>
        <position position="54"/>
    </location>
</feature>
<dbReference type="InterPro" id="IPR011006">
    <property type="entry name" value="CheY-like_superfamily"/>
</dbReference>
<comment type="caution">
    <text evidence="4">The sequence shown here is derived from an EMBL/GenBank/DDBJ whole genome shotgun (WGS) entry which is preliminary data.</text>
</comment>
<evidence type="ECO:0000259" key="3">
    <source>
        <dbReference type="PROSITE" id="PS50110"/>
    </source>
</evidence>
<evidence type="ECO:0000256" key="2">
    <source>
        <dbReference type="SAM" id="Phobius"/>
    </source>
</evidence>
<dbReference type="AlphaFoldDB" id="A0A6I1WR93"/>
<dbReference type="RefSeq" id="WP_153356560.1">
    <property type="nucleotide sequence ID" value="NZ_WIVV01000066.1"/>
</dbReference>